<keyword evidence="5 6" id="KW-0472">Membrane</keyword>
<dbReference type="InterPro" id="IPR002794">
    <property type="entry name" value="DUF92_TMEM19"/>
</dbReference>
<dbReference type="OrthoDB" id="30881at2759"/>
<proteinExistence type="inferred from homology"/>
<sequence>MVSIPFNTPLILACALSLHGLRKRSLSPSGAAAAFFVGYTMLAVPLRTFGVALIIFYLAGSRATKVGKALKTKLEEGHQEAGYRNAAQVLCNSLSAAVAALLWSALYEANSWPSKLYEAANLSEVAAAPKLPYDFSQWCPLTPPPSASWSRPLLFVTLGHFACCLGDTLASELGILSRSPPILITTLKVVPPGTNGGLSKTGTLASLMGGLIMGITIAASLVVQSTACRSAWMSVVPPLLLWGTFAGGLGSLVDSLLGATLQQTRFLNSTKRILTDEAPEPAKDADVKVVSGYNLLTNNQVNLISSIATAVILGVLA</sequence>
<reference evidence="7 8" key="1">
    <citation type="submission" date="2016-10" db="EMBL/GenBank/DDBJ databases">
        <title>Genome sequence of the basidiomycete white-rot fungus Trametes pubescens.</title>
        <authorList>
            <person name="Makela M.R."/>
            <person name="Granchi Z."/>
            <person name="Peng M."/>
            <person name="De Vries R.P."/>
            <person name="Grigoriev I."/>
            <person name="Riley R."/>
            <person name="Hilden K."/>
        </authorList>
    </citation>
    <scope>NUCLEOTIDE SEQUENCE [LARGE SCALE GENOMIC DNA]</scope>
    <source>
        <strain evidence="7 8">FBCC735</strain>
    </source>
</reference>
<evidence type="ECO:0000256" key="1">
    <source>
        <dbReference type="ARBA" id="ARBA00004141"/>
    </source>
</evidence>
<accession>A0A1M2VLY1</accession>
<dbReference type="PANTHER" id="PTHR13353:SF5">
    <property type="entry name" value="TRANSMEMBRANE PROTEIN 19"/>
    <property type="match status" value="1"/>
</dbReference>
<feature type="transmembrane region" description="Helical" evidence="6">
    <location>
        <begin position="204"/>
        <end position="227"/>
    </location>
</feature>
<comment type="similarity">
    <text evidence="2">Belongs to the TMEM19 family.</text>
</comment>
<dbReference type="GO" id="GO:0016020">
    <property type="term" value="C:membrane"/>
    <property type="evidence" value="ECO:0007669"/>
    <property type="project" value="UniProtKB-SubCell"/>
</dbReference>
<keyword evidence="4 6" id="KW-1133">Transmembrane helix</keyword>
<dbReference type="Pfam" id="PF01940">
    <property type="entry name" value="DUF92"/>
    <property type="match status" value="1"/>
</dbReference>
<name>A0A1M2VLY1_TRAPU</name>
<feature type="transmembrane region" description="Helical" evidence="6">
    <location>
        <begin position="43"/>
        <end position="60"/>
    </location>
</feature>
<evidence type="ECO:0000256" key="4">
    <source>
        <dbReference type="ARBA" id="ARBA00022989"/>
    </source>
</evidence>
<comment type="subcellular location">
    <subcellularLocation>
        <location evidence="1">Membrane</location>
        <topology evidence="1">Multi-pass membrane protein</topology>
    </subcellularLocation>
</comment>
<evidence type="ECO:0000256" key="3">
    <source>
        <dbReference type="ARBA" id="ARBA00022692"/>
    </source>
</evidence>
<organism evidence="7 8">
    <name type="scientific">Trametes pubescens</name>
    <name type="common">White-rot fungus</name>
    <dbReference type="NCBI Taxonomy" id="154538"/>
    <lineage>
        <taxon>Eukaryota</taxon>
        <taxon>Fungi</taxon>
        <taxon>Dikarya</taxon>
        <taxon>Basidiomycota</taxon>
        <taxon>Agaricomycotina</taxon>
        <taxon>Agaricomycetes</taxon>
        <taxon>Polyporales</taxon>
        <taxon>Polyporaceae</taxon>
        <taxon>Trametes</taxon>
    </lineage>
</organism>
<evidence type="ECO:0000256" key="2">
    <source>
        <dbReference type="ARBA" id="ARBA00009012"/>
    </source>
</evidence>
<evidence type="ECO:0000256" key="5">
    <source>
        <dbReference type="ARBA" id="ARBA00023136"/>
    </source>
</evidence>
<keyword evidence="3 6" id="KW-0812">Transmembrane</keyword>
<dbReference type="EMBL" id="MNAD01001030">
    <property type="protein sequence ID" value="OJT08560.1"/>
    <property type="molecule type" value="Genomic_DNA"/>
</dbReference>
<dbReference type="STRING" id="154538.A0A1M2VLY1"/>
<evidence type="ECO:0000313" key="8">
    <source>
        <dbReference type="Proteomes" id="UP000184267"/>
    </source>
</evidence>
<dbReference type="PANTHER" id="PTHR13353">
    <property type="entry name" value="TRANSMEMBRANE PROTEIN 19"/>
    <property type="match status" value="1"/>
</dbReference>
<evidence type="ECO:0000313" key="7">
    <source>
        <dbReference type="EMBL" id="OJT08560.1"/>
    </source>
</evidence>
<feature type="transmembrane region" description="Helical" evidence="6">
    <location>
        <begin position="239"/>
        <end position="261"/>
    </location>
</feature>
<gene>
    <name evidence="7" type="ORF">TRAPUB_566</name>
</gene>
<dbReference type="AlphaFoldDB" id="A0A1M2VLY1"/>
<evidence type="ECO:0000256" key="6">
    <source>
        <dbReference type="SAM" id="Phobius"/>
    </source>
</evidence>
<protein>
    <submittedName>
        <fullName evidence="7">Transmembrane protein 19</fullName>
    </submittedName>
</protein>
<dbReference type="Proteomes" id="UP000184267">
    <property type="component" value="Unassembled WGS sequence"/>
</dbReference>
<dbReference type="OMA" id="MSSFACC"/>
<comment type="caution">
    <text evidence="7">The sequence shown here is derived from an EMBL/GenBank/DDBJ whole genome shotgun (WGS) entry which is preliminary data.</text>
</comment>
<keyword evidence="8" id="KW-1185">Reference proteome</keyword>